<dbReference type="EMBL" id="QMRA01000150">
    <property type="protein sequence ID" value="RLE51786.1"/>
    <property type="molecule type" value="Genomic_DNA"/>
</dbReference>
<dbReference type="PANTHER" id="PTHR43808:SF8">
    <property type="entry name" value="PEPTIDASE M20 DIMERISATION DOMAIN-CONTAINING PROTEIN"/>
    <property type="match status" value="1"/>
</dbReference>
<reference evidence="2 3" key="1">
    <citation type="submission" date="2018-06" db="EMBL/GenBank/DDBJ databases">
        <title>Extensive metabolic versatility and redundancy in microbially diverse, dynamic hydrothermal sediments.</title>
        <authorList>
            <person name="Dombrowski N."/>
            <person name="Teske A."/>
            <person name="Baker B.J."/>
        </authorList>
    </citation>
    <scope>NUCLEOTIDE SEQUENCE [LARGE SCALE GENOMIC DNA]</scope>
    <source>
        <strain evidence="2">B20_G2</strain>
    </source>
</reference>
<keyword evidence="1" id="KW-0862">Zinc</keyword>
<organism evidence="2 3">
    <name type="scientific">Thermoproteota archaeon</name>
    <dbReference type="NCBI Taxonomy" id="2056631"/>
    <lineage>
        <taxon>Archaea</taxon>
        <taxon>Thermoproteota</taxon>
    </lineage>
</organism>
<name>A0A497EX85_9CREN</name>
<dbReference type="Proteomes" id="UP000269499">
    <property type="component" value="Unassembled WGS sequence"/>
</dbReference>
<dbReference type="Gene3D" id="3.40.630.10">
    <property type="entry name" value="Zn peptidases"/>
    <property type="match status" value="1"/>
</dbReference>
<comment type="caution">
    <text evidence="2">The sequence shown here is derived from an EMBL/GenBank/DDBJ whole genome shotgun (WGS) entry which is preliminary data.</text>
</comment>
<feature type="non-terminal residue" evidence="2">
    <location>
        <position position="200"/>
    </location>
</feature>
<evidence type="ECO:0000313" key="2">
    <source>
        <dbReference type="EMBL" id="RLE51786.1"/>
    </source>
</evidence>
<dbReference type="SUPFAM" id="SSF53187">
    <property type="entry name" value="Zn-dependent exopeptidases"/>
    <property type="match status" value="1"/>
</dbReference>
<gene>
    <name evidence="2" type="ORF">DRJ26_05420</name>
</gene>
<protein>
    <submittedName>
        <fullName evidence="2">Peptidase M20</fullName>
    </submittedName>
</protein>
<dbReference type="Pfam" id="PF01546">
    <property type="entry name" value="Peptidase_M20"/>
    <property type="match status" value="1"/>
</dbReference>
<dbReference type="PANTHER" id="PTHR43808">
    <property type="entry name" value="ACETYLORNITHINE DEACETYLASE"/>
    <property type="match status" value="1"/>
</dbReference>
<dbReference type="InterPro" id="IPR050072">
    <property type="entry name" value="Peptidase_M20A"/>
</dbReference>
<proteinExistence type="predicted"/>
<dbReference type="InterPro" id="IPR002933">
    <property type="entry name" value="Peptidase_M20"/>
</dbReference>
<evidence type="ECO:0000256" key="1">
    <source>
        <dbReference type="ARBA" id="ARBA00022833"/>
    </source>
</evidence>
<dbReference type="AlphaFoldDB" id="A0A497EX85"/>
<evidence type="ECO:0000313" key="3">
    <source>
        <dbReference type="Proteomes" id="UP000269499"/>
    </source>
</evidence>
<accession>A0A497EX85</accession>
<dbReference type="GO" id="GO:0016787">
    <property type="term" value="F:hydrolase activity"/>
    <property type="evidence" value="ECO:0007669"/>
    <property type="project" value="InterPro"/>
</dbReference>
<sequence>MMNEHVIVNEVDENLDELIKLLQDVIRIDTSNPPGNEIRLANFLFDVFSREGIPCEVVESTEGRGNVIARLNGESGKVRLLYLSHLDVVPAVNASSWAHNPFSGHFDGKWIYGRGAIDCKGLVVAGAFAMILLKRLNINPKCTIIYASTADEEVGGEHGLGWIVKNMPEKVKANYVINEGGGVQFKLGGRSVVYPVDVGE</sequence>